<sequence length="62" mass="7050">MKFGFKPTITQAHIGLELMKQGADVYFFNRVTHALEFGSERACHGLQIGAHGAYQTEYQFWA</sequence>
<dbReference type="Proteomes" id="UP000445000">
    <property type="component" value="Unassembled WGS sequence"/>
</dbReference>
<dbReference type="AlphaFoldDB" id="A0A829Y4Y3"/>
<reference evidence="2" key="1">
    <citation type="submission" date="2020-01" db="EMBL/GenBank/DDBJ databases">
        <title>'Steroidobacter agaridevorans' sp. nov., agar-degrading bacteria isolated from rhizosphere soils.</title>
        <authorList>
            <person name="Ikenaga M."/>
            <person name="Kataoka M."/>
            <person name="Murouchi A."/>
            <person name="Katsuragi S."/>
            <person name="Sakai M."/>
        </authorList>
    </citation>
    <scope>NUCLEOTIDE SEQUENCE [LARGE SCALE GENOMIC DNA]</scope>
    <source>
        <strain evidence="2">YU21-B</strain>
    </source>
</reference>
<organism evidence="1 2">
    <name type="scientific">Steroidobacter agaridevorans</name>
    <dbReference type="NCBI Taxonomy" id="2695856"/>
    <lineage>
        <taxon>Bacteria</taxon>
        <taxon>Pseudomonadati</taxon>
        <taxon>Pseudomonadota</taxon>
        <taxon>Gammaproteobacteria</taxon>
        <taxon>Steroidobacterales</taxon>
        <taxon>Steroidobacteraceae</taxon>
        <taxon>Steroidobacter</taxon>
    </lineage>
</organism>
<keyword evidence="2" id="KW-1185">Reference proteome</keyword>
<evidence type="ECO:0000313" key="2">
    <source>
        <dbReference type="Proteomes" id="UP000445000"/>
    </source>
</evidence>
<dbReference type="EMBL" id="BLJN01000001">
    <property type="protein sequence ID" value="GFE78270.1"/>
    <property type="molecule type" value="Genomic_DNA"/>
</dbReference>
<name>A0A829Y4Y3_9GAMM</name>
<comment type="caution">
    <text evidence="1">The sequence shown here is derived from an EMBL/GenBank/DDBJ whole genome shotgun (WGS) entry which is preliminary data.</text>
</comment>
<gene>
    <name evidence="1" type="ORF">GCM10011487_02700</name>
</gene>
<proteinExistence type="predicted"/>
<evidence type="ECO:0000313" key="1">
    <source>
        <dbReference type="EMBL" id="GFE78270.1"/>
    </source>
</evidence>
<protein>
    <submittedName>
        <fullName evidence="1">Uncharacterized protein</fullName>
    </submittedName>
</protein>
<accession>A0A829Y4Y3</accession>